<proteinExistence type="inferred from homology"/>
<comment type="cofactor">
    <cofactor evidence="1">
        <name>pyridoxal 5'-phosphate</name>
        <dbReference type="ChEBI" id="CHEBI:597326"/>
    </cofactor>
</comment>
<evidence type="ECO:0000256" key="6">
    <source>
        <dbReference type="SAM" id="MobiDB-lite"/>
    </source>
</evidence>
<dbReference type="PANTHER" id="PTHR46383">
    <property type="entry name" value="ASPARTATE AMINOTRANSFERASE"/>
    <property type="match status" value="1"/>
</dbReference>
<keyword evidence="9" id="KW-1185">Reference proteome</keyword>
<gene>
    <name evidence="8" type="ORF">FRACYDRAFT_226057</name>
</gene>
<dbReference type="SUPFAM" id="SSF53383">
    <property type="entry name" value="PLP-dependent transferases"/>
    <property type="match status" value="1"/>
</dbReference>
<evidence type="ECO:0000256" key="1">
    <source>
        <dbReference type="ARBA" id="ARBA00001933"/>
    </source>
</evidence>
<evidence type="ECO:0000256" key="3">
    <source>
        <dbReference type="ARBA" id="ARBA00022576"/>
    </source>
</evidence>
<evidence type="ECO:0000313" key="9">
    <source>
        <dbReference type="Proteomes" id="UP000095751"/>
    </source>
</evidence>
<dbReference type="GO" id="GO:0006520">
    <property type="term" value="P:amino acid metabolic process"/>
    <property type="evidence" value="ECO:0007669"/>
    <property type="project" value="InterPro"/>
</dbReference>
<reference evidence="8 9" key="1">
    <citation type="submission" date="2016-09" db="EMBL/GenBank/DDBJ databases">
        <title>Extensive genetic diversity and differential bi-allelic expression allows diatom success in the polar Southern Ocean.</title>
        <authorList>
            <consortium name="DOE Joint Genome Institute"/>
            <person name="Mock T."/>
            <person name="Otillar R.P."/>
            <person name="Strauss J."/>
            <person name="Dupont C."/>
            <person name="Frickenhaus S."/>
            <person name="Maumus F."/>
            <person name="Mcmullan M."/>
            <person name="Sanges R."/>
            <person name="Schmutz J."/>
            <person name="Toseland A."/>
            <person name="Valas R."/>
            <person name="Veluchamy A."/>
            <person name="Ward B.J."/>
            <person name="Allen A."/>
            <person name="Barry K."/>
            <person name="Falciatore A."/>
            <person name="Ferrante M."/>
            <person name="Fortunato A.E."/>
            <person name="Gloeckner G."/>
            <person name="Gruber A."/>
            <person name="Hipkin R."/>
            <person name="Janech M."/>
            <person name="Kroth P."/>
            <person name="Leese F."/>
            <person name="Lindquist E."/>
            <person name="Lyon B.R."/>
            <person name="Martin J."/>
            <person name="Mayer C."/>
            <person name="Parker M."/>
            <person name="Quesneville H."/>
            <person name="Raymond J."/>
            <person name="Uhlig C."/>
            <person name="Valentin K.U."/>
            <person name="Worden A.Z."/>
            <person name="Armbrust E.V."/>
            <person name="Bowler C."/>
            <person name="Green B."/>
            <person name="Moulton V."/>
            <person name="Van Oosterhout C."/>
            <person name="Grigoriev I."/>
        </authorList>
    </citation>
    <scope>NUCLEOTIDE SEQUENCE [LARGE SCALE GENOMIC DNA]</scope>
    <source>
        <strain evidence="8 9">CCMP1102</strain>
    </source>
</reference>
<feature type="region of interest" description="Disordered" evidence="6">
    <location>
        <begin position="44"/>
        <end position="70"/>
    </location>
</feature>
<dbReference type="GO" id="GO:0030170">
    <property type="term" value="F:pyridoxal phosphate binding"/>
    <property type="evidence" value="ECO:0007669"/>
    <property type="project" value="InterPro"/>
</dbReference>
<keyword evidence="5" id="KW-0663">Pyridoxal phosphate</keyword>
<dbReference type="OrthoDB" id="2108at2759"/>
<dbReference type="InterPro" id="IPR015424">
    <property type="entry name" value="PyrdxlP-dep_Trfase"/>
</dbReference>
<dbReference type="Pfam" id="PF00155">
    <property type="entry name" value="Aminotran_1_2"/>
    <property type="match status" value="1"/>
</dbReference>
<dbReference type="CDD" id="cd00609">
    <property type="entry name" value="AAT_like"/>
    <property type="match status" value="1"/>
</dbReference>
<dbReference type="EMBL" id="KV784359">
    <property type="protein sequence ID" value="OEU15228.1"/>
    <property type="molecule type" value="Genomic_DNA"/>
</dbReference>
<dbReference type="GO" id="GO:0008483">
    <property type="term" value="F:transaminase activity"/>
    <property type="evidence" value="ECO:0007669"/>
    <property type="project" value="UniProtKB-KW"/>
</dbReference>
<evidence type="ECO:0000256" key="4">
    <source>
        <dbReference type="ARBA" id="ARBA00022679"/>
    </source>
</evidence>
<sequence length="514" mass="57495">MVTTPSQKSARARRSSVMEAHSVFDVYHKHQEISATFEELSVEMEAEDAKDDADAKSKSHEIFEKGRKSSPSFPQFHKVMKTGVIYATTRAKSNGFSPETEHEWANMGQGAPETGTLPGAPSRNFSMTIPEAELEYAPVTGLQELRVKVADYYNHLYRQGKSSQYTPDNVCVVPGGRAGLTRIMAVLGNVNIGYFTPDYTAYEQCLGLFLRISPSPLLHRDVNDALMDPKEFEFQVKGAGLGSVLLSNPANPTGQSIEGEKLRQYVDISRRNQSAIIMDEFYSHYYYDGEAVDPADGGVDDNSNWPKTVSSASYIDDVNEDPILIVNGLTKNWRCPGFRICWIVAPKAIVSMLGSAGSYLDGGANAPLQRLALPLMELDFIRRDTWALQRHFVVKRDFLLKELDKLGIIVQWKPTATFYIWADISRLPPPLNDSLVFLEECAKHKIICVPGVFFDINPRGLKTLLKSTCIANVRFSYGPPMRNLTLGMERLATLIAEWELSPETPLEYVEENME</sequence>
<protein>
    <submittedName>
        <fullName evidence="8">Aminotransferase, classes I and II superfamily</fullName>
    </submittedName>
</protein>
<dbReference type="PANTHER" id="PTHR46383:SF1">
    <property type="entry name" value="ASPARTATE AMINOTRANSFERASE"/>
    <property type="match status" value="1"/>
</dbReference>
<dbReference type="InterPro" id="IPR004839">
    <property type="entry name" value="Aminotransferase_I/II_large"/>
</dbReference>
<dbReference type="Proteomes" id="UP000095751">
    <property type="component" value="Unassembled WGS sequence"/>
</dbReference>
<dbReference type="Gene3D" id="3.40.640.10">
    <property type="entry name" value="Type I PLP-dependent aspartate aminotransferase-like (Major domain)"/>
    <property type="match status" value="1"/>
</dbReference>
<comment type="similarity">
    <text evidence="2">Belongs to the class-I pyridoxal-phosphate-dependent aminotransferase family.</text>
</comment>
<dbReference type="InParanoid" id="A0A1E7FAP2"/>
<keyword evidence="4 8" id="KW-0808">Transferase</keyword>
<evidence type="ECO:0000259" key="7">
    <source>
        <dbReference type="Pfam" id="PF00155"/>
    </source>
</evidence>
<accession>A0A1E7FAP2</accession>
<dbReference type="InterPro" id="IPR050596">
    <property type="entry name" value="AspAT/PAT-like"/>
</dbReference>
<dbReference type="InterPro" id="IPR015421">
    <property type="entry name" value="PyrdxlP-dep_Trfase_major"/>
</dbReference>
<feature type="domain" description="Aminotransferase class I/classII large" evidence="7">
    <location>
        <begin position="105"/>
        <end position="462"/>
    </location>
</feature>
<name>A0A1E7FAP2_9STRA</name>
<keyword evidence="3 8" id="KW-0032">Aminotransferase</keyword>
<evidence type="ECO:0000313" key="8">
    <source>
        <dbReference type="EMBL" id="OEU15228.1"/>
    </source>
</evidence>
<evidence type="ECO:0000256" key="2">
    <source>
        <dbReference type="ARBA" id="ARBA00007441"/>
    </source>
</evidence>
<feature type="compositionally biased region" description="Basic and acidic residues" evidence="6">
    <location>
        <begin position="52"/>
        <end position="67"/>
    </location>
</feature>
<organism evidence="8 9">
    <name type="scientific">Fragilariopsis cylindrus CCMP1102</name>
    <dbReference type="NCBI Taxonomy" id="635003"/>
    <lineage>
        <taxon>Eukaryota</taxon>
        <taxon>Sar</taxon>
        <taxon>Stramenopiles</taxon>
        <taxon>Ochrophyta</taxon>
        <taxon>Bacillariophyta</taxon>
        <taxon>Bacillariophyceae</taxon>
        <taxon>Bacillariophycidae</taxon>
        <taxon>Bacillariales</taxon>
        <taxon>Bacillariaceae</taxon>
        <taxon>Fragilariopsis</taxon>
    </lineage>
</organism>
<dbReference type="AlphaFoldDB" id="A0A1E7FAP2"/>
<dbReference type="KEGG" id="fcy:FRACYDRAFT_226057"/>
<evidence type="ECO:0000256" key="5">
    <source>
        <dbReference type="ARBA" id="ARBA00022898"/>
    </source>
</evidence>